<reference evidence="7 8" key="1">
    <citation type="submission" date="2020-10" db="EMBL/GenBank/DDBJ databases">
        <title>Plant Genome Project.</title>
        <authorList>
            <person name="Zhang R.-G."/>
        </authorList>
    </citation>
    <scope>NUCLEOTIDE SEQUENCE [LARGE SCALE GENOMIC DNA]</scope>
    <source>
        <strain evidence="7">FAFU-HL-1</strain>
        <tissue evidence="7">Leaf</tissue>
    </source>
</reference>
<proteinExistence type="predicted"/>
<dbReference type="PANTHER" id="PTHR31422">
    <property type="entry name" value="BNAANNG28530D PROTEIN"/>
    <property type="match status" value="1"/>
</dbReference>
<feature type="region of interest" description="Disordered" evidence="5">
    <location>
        <begin position="370"/>
        <end position="392"/>
    </location>
</feature>
<evidence type="ECO:0000259" key="6">
    <source>
        <dbReference type="PROSITE" id="PS51775"/>
    </source>
</evidence>
<sequence>MCEQTTSLPKKSIHLHAELEVKVENLSGKWVDHGRLRIGDEWEPFPEQEGNGFAVAETEGNGFGNNEGCAEQDDGQAELEELVKDQAELGENSENSENLILSRGRRRRQKPRWMREYEIGSDFGDADDVNLNDADDVADDVHLGRANDVAVDLHFGNLAFQVLDSVQGNFAGFFGAVFDGLRIIFEGLRFLQFTWHVKCLVQFLCGFRGESSAFKNRFCSKLDFDKLCDTKILSCLENSKAENEDNSMTRKEVANDSVLDDDDYEREYSVEDEEHDVTTLRRLVKIERLRAHMAYAELEKERMASASAADEAMAMILRLQNEKSSSEIEAKQYRQLAEQKQEIHLEMIESLQWDIIKLEHERSEMEESLRMHREKSRQYMKSDEEDQSEGFGARTSYLRSTMEDSIKDVLNLSLDNMDSSVL</sequence>
<evidence type="ECO:0000256" key="5">
    <source>
        <dbReference type="SAM" id="MobiDB-lite"/>
    </source>
</evidence>
<evidence type="ECO:0000256" key="1">
    <source>
        <dbReference type="ARBA" id="ARBA00004370"/>
    </source>
</evidence>
<feature type="compositionally biased region" description="Basic and acidic residues" evidence="5">
    <location>
        <begin position="370"/>
        <end position="382"/>
    </location>
</feature>
<dbReference type="EMBL" id="JADGMS010000009">
    <property type="protein sequence ID" value="KAF9675729.1"/>
    <property type="molecule type" value="Genomic_DNA"/>
</dbReference>
<accession>A0A835JVH7</accession>
<evidence type="ECO:0000313" key="7">
    <source>
        <dbReference type="EMBL" id="KAF9675729.1"/>
    </source>
</evidence>
<keyword evidence="8" id="KW-1185">Reference proteome</keyword>
<gene>
    <name evidence="7" type="ORF">SADUNF_Sadunf09G0063200</name>
</gene>
<keyword evidence="4" id="KW-0472">Membrane</keyword>
<dbReference type="Pfam" id="PF04576">
    <property type="entry name" value="Zein-binding"/>
    <property type="match status" value="1"/>
</dbReference>
<dbReference type="GO" id="GO:0080115">
    <property type="term" value="F:myosin XI tail binding"/>
    <property type="evidence" value="ECO:0007669"/>
    <property type="project" value="UniProtKB-ARBA"/>
</dbReference>
<evidence type="ECO:0000313" key="8">
    <source>
        <dbReference type="Proteomes" id="UP000657918"/>
    </source>
</evidence>
<evidence type="ECO:0000256" key="2">
    <source>
        <dbReference type="ARBA" id="ARBA00022692"/>
    </source>
</evidence>
<dbReference type="Proteomes" id="UP000657918">
    <property type="component" value="Unassembled WGS sequence"/>
</dbReference>
<name>A0A835JVH7_9ROSI</name>
<keyword evidence="2" id="KW-0812">Transmembrane</keyword>
<evidence type="ECO:0000256" key="3">
    <source>
        <dbReference type="ARBA" id="ARBA00022989"/>
    </source>
</evidence>
<keyword evidence="3" id="KW-1133">Transmembrane helix</keyword>
<protein>
    <recommendedName>
        <fullName evidence="6">GTD-binding domain-containing protein</fullName>
    </recommendedName>
</protein>
<comment type="subcellular location">
    <subcellularLocation>
        <location evidence="1">Membrane</location>
    </subcellularLocation>
</comment>
<dbReference type="InterPro" id="IPR007656">
    <property type="entry name" value="GTD-bd"/>
</dbReference>
<dbReference type="OrthoDB" id="1100010at2759"/>
<evidence type="ECO:0000256" key="4">
    <source>
        <dbReference type="ARBA" id="ARBA00023136"/>
    </source>
</evidence>
<dbReference type="PROSITE" id="PS51775">
    <property type="entry name" value="GTD_BINDING"/>
    <property type="match status" value="1"/>
</dbReference>
<organism evidence="7 8">
    <name type="scientific">Salix dunnii</name>
    <dbReference type="NCBI Taxonomy" id="1413687"/>
    <lineage>
        <taxon>Eukaryota</taxon>
        <taxon>Viridiplantae</taxon>
        <taxon>Streptophyta</taxon>
        <taxon>Embryophyta</taxon>
        <taxon>Tracheophyta</taxon>
        <taxon>Spermatophyta</taxon>
        <taxon>Magnoliopsida</taxon>
        <taxon>eudicotyledons</taxon>
        <taxon>Gunneridae</taxon>
        <taxon>Pentapetalae</taxon>
        <taxon>rosids</taxon>
        <taxon>fabids</taxon>
        <taxon>Malpighiales</taxon>
        <taxon>Salicaceae</taxon>
        <taxon>Saliceae</taxon>
        <taxon>Salix</taxon>
    </lineage>
</organism>
<dbReference type="PANTHER" id="PTHR31422:SF2">
    <property type="entry name" value="PROTEIN FLOURY 1-LIKE"/>
    <property type="match status" value="1"/>
</dbReference>
<dbReference type="AlphaFoldDB" id="A0A835JVH7"/>
<feature type="domain" description="GTD-binding" evidence="6">
    <location>
        <begin position="275"/>
        <end position="373"/>
    </location>
</feature>
<dbReference type="GO" id="GO:0016020">
    <property type="term" value="C:membrane"/>
    <property type="evidence" value="ECO:0007669"/>
    <property type="project" value="UniProtKB-SubCell"/>
</dbReference>
<comment type="caution">
    <text evidence="7">The sequence shown here is derived from an EMBL/GenBank/DDBJ whole genome shotgun (WGS) entry which is preliminary data.</text>
</comment>